<protein>
    <submittedName>
        <fullName evidence="6">DUF4349 domain-containing protein</fullName>
    </submittedName>
</protein>
<dbReference type="InterPro" id="IPR025645">
    <property type="entry name" value="DUF4349"/>
</dbReference>
<keyword evidence="3" id="KW-0812">Transmembrane</keyword>
<dbReference type="OrthoDB" id="186919at2"/>
<evidence type="ECO:0000313" key="7">
    <source>
        <dbReference type="Proteomes" id="UP000315395"/>
    </source>
</evidence>
<keyword evidence="3" id="KW-1133">Transmembrane helix</keyword>
<feature type="compositionally biased region" description="Low complexity" evidence="2">
    <location>
        <begin position="47"/>
        <end position="61"/>
    </location>
</feature>
<feature type="chain" id="PRO_5021698742" evidence="4">
    <location>
        <begin position="34"/>
        <end position="329"/>
    </location>
</feature>
<feature type="domain" description="DUF4349" evidence="5">
    <location>
        <begin position="88"/>
        <end position="303"/>
    </location>
</feature>
<gene>
    <name evidence="6" type="ORF">FNH13_09505</name>
</gene>
<feature type="transmembrane region" description="Helical" evidence="3">
    <location>
        <begin position="274"/>
        <end position="305"/>
    </location>
</feature>
<dbReference type="RefSeq" id="WP_143783222.1">
    <property type="nucleotide sequence ID" value="NZ_CP041616.1"/>
</dbReference>
<dbReference type="EMBL" id="CP041616">
    <property type="protein sequence ID" value="QDO88544.1"/>
    <property type="molecule type" value="Genomic_DNA"/>
</dbReference>
<accession>A0A516GAJ6</accession>
<evidence type="ECO:0000259" key="5">
    <source>
        <dbReference type="Pfam" id="PF14257"/>
    </source>
</evidence>
<proteinExistence type="predicted"/>
<keyword evidence="4" id="KW-0732">Signal</keyword>
<evidence type="ECO:0000256" key="3">
    <source>
        <dbReference type="SAM" id="Phobius"/>
    </source>
</evidence>
<dbReference type="Pfam" id="PF14257">
    <property type="entry name" value="DUF4349"/>
    <property type="match status" value="1"/>
</dbReference>
<sequence>MSLPTRPRGRLAAAASAVALTLLLATGCSTSSGDEGADLQEPASEMSDSAMDGGDAGAADDSGGEEGRGGLGAGEQAEQVTQALPEGRMIARDATLSVAVEDVDRAAAEVRAAAAAAEGWVVSEDVAPDTDPDTYDGYAVLVISVPSTKLDSTLTAIGPIGQVTESTLTSEDVTAQFTDTTARIATLESSITRLRGLMEDATGIDDIVALERELAQREADLDALKGLAEGLENDVQRSSITVTLREADPAAPVEEPDKASTGFAAGLDSGWQAFLGAVTFVLTAIGALLPFIIVAAIIAVPVLWWRRRRAVNAGNSRDRSPDPAPTHTE</sequence>
<keyword evidence="3" id="KW-0472">Membrane</keyword>
<keyword evidence="7" id="KW-1185">Reference proteome</keyword>
<feature type="signal peptide" evidence="4">
    <location>
        <begin position="1"/>
        <end position="33"/>
    </location>
</feature>
<dbReference type="KEGG" id="orz:FNH13_09505"/>
<keyword evidence="1" id="KW-0175">Coiled coil</keyword>
<evidence type="ECO:0000256" key="2">
    <source>
        <dbReference type="SAM" id="MobiDB-lite"/>
    </source>
</evidence>
<dbReference type="PROSITE" id="PS51257">
    <property type="entry name" value="PROKAR_LIPOPROTEIN"/>
    <property type="match status" value="1"/>
</dbReference>
<dbReference type="Proteomes" id="UP000315395">
    <property type="component" value="Chromosome"/>
</dbReference>
<name>A0A516GAJ6_9MICO</name>
<reference evidence="6 7" key="1">
    <citation type="submission" date="2019-07" db="EMBL/GenBank/DDBJ databases">
        <title>complete genome sequencing of Ornithinimicrobium sp. H23M54.</title>
        <authorList>
            <person name="Bae J.-W."/>
            <person name="Lee S.-Y."/>
        </authorList>
    </citation>
    <scope>NUCLEOTIDE SEQUENCE [LARGE SCALE GENOMIC DNA]</scope>
    <source>
        <strain evidence="6 7">H23M54</strain>
    </source>
</reference>
<evidence type="ECO:0000256" key="4">
    <source>
        <dbReference type="SAM" id="SignalP"/>
    </source>
</evidence>
<feature type="region of interest" description="Disordered" evidence="2">
    <location>
        <begin position="30"/>
        <end position="80"/>
    </location>
</feature>
<dbReference type="AlphaFoldDB" id="A0A516GAJ6"/>
<evidence type="ECO:0000256" key="1">
    <source>
        <dbReference type="SAM" id="Coils"/>
    </source>
</evidence>
<feature type="coiled-coil region" evidence="1">
    <location>
        <begin position="207"/>
        <end position="234"/>
    </location>
</feature>
<evidence type="ECO:0000313" key="6">
    <source>
        <dbReference type="EMBL" id="QDO88544.1"/>
    </source>
</evidence>
<organism evidence="6 7">
    <name type="scientific">Ornithinimicrobium ciconiae</name>
    <dbReference type="NCBI Taxonomy" id="2594265"/>
    <lineage>
        <taxon>Bacteria</taxon>
        <taxon>Bacillati</taxon>
        <taxon>Actinomycetota</taxon>
        <taxon>Actinomycetes</taxon>
        <taxon>Micrococcales</taxon>
        <taxon>Ornithinimicrobiaceae</taxon>
        <taxon>Ornithinimicrobium</taxon>
    </lineage>
</organism>